<dbReference type="InterPro" id="IPR020904">
    <property type="entry name" value="Sc_DH/Rdtase_CS"/>
</dbReference>
<evidence type="ECO:0000256" key="2">
    <source>
        <dbReference type="SAM" id="MobiDB-lite"/>
    </source>
</evidence>
<dbReference type="PROSITE" id="PS00061">
    <property type="entry name" value="ADH_SHORT"/>
    <property type="match status" value="1"/>
</dbReference>
<evidence type="ECO:0000313" key="4">
    <source>
        <dbReference type="Proteomes" id="UP000270924"/>
    </source>
</evidence>
<dbReference type="PRINTS" id="PR00080">
    <property type="entry name" value="SDRFAMILY"/>
</dbReference>
<reference evidence="3 4" key="1">
    <citation type="submission" date="2018-11" db="EMBL/GenBank/DDBJ databases">
        <authorList>
            <consortium name="Pathogen Informatics"/>
        </authorList>
    </citation>
    <scope>NUCLEOTIDE SEQUENCE [LARGE SCALE GENOMIC DNA]</scope>
</reference>
<dbReference type="OMA" id="TWHAWQK"/>
<dbReference type="InterPro" id="IPR002347">
    <property type="entry name" value="SDR_fam"/>
</dbReference>
<dbReference type="Gene3D" id="3.40.50.720">
    <property type="entry name" value="NAD(P)-binding Rossmann-like Domain"/>
    <property type="match status" value="1"/>
</dbReference>
<dbReference type="Pfam" id="PF13561">
    <property type="entry name" value="adh_short_C2"/>
    <property type="match status" value="1"/>
</dbReference>
<keyword evidence="4" id="KW-1185">Reference proteome</keyword>
<dbReference type="FunCoup" id="A0A3P7ER94">
    <property type="interactions" value="117"/>
</dbReference>
<keyword evidence="1" id="KW-0560">Oxidoreductase</keyword>
<accession>A0A3P7ER94</accession>
<dbReference type="InterPro" id="IPR036291">
    <property type="entry name" value="NAD(P)-bd_dom_sf"/>
</dbReference>
<dbReference type="PANTHER" id="PTHR43975:SF2">
    <property type="entry name" value="EG:BACR7A4.14 PROTEIN-RELATED"/>
    <property type="match status" value="1"/>
</dbReference>
<evidence type="ECO:0000313" key="3">
    <source>
        <dbReference type="EMBL" id="VDM18867.1"/>
    </source>
</evidence>
<evidence type="ECO:0008006" key="5">
    <source>
        <dbReference type="Google" id="ProtNLM"/>
    </source>
</evidence>
<dbReference type="FunFam" id="3.40.50.720:FF:000084">
    <property type="entry name" value="Short-chain dehydrogenase reductase"/>
    <property type="match status" value="1"/>
</dbReference>
<feature type="region of interest" description="Disordered" evidence="2">
    <location>
        <begin position="36"/>
        <end position="55"/>
    </location>
</feature>
<dbReference type="PANTHER" id="PTHR43975">
    <property type="entry name" value="ZGC:101858"/>
    <property type="match status" value="1"/>
</dbReference>
<evidence type="ECO:0000256" key="1">
    <source>
        <dbReference type="ARBA" id="ARBA00023002"/>
    </source>
</evidence>
<dbReference type="Proteomes" id="UP000270924">
    <property type="component" value="Unassembled WGS sequence"/>
</dbReference>
<protein>
    <recommendedName>
        <fullName evidence="5">Oxidoreductase</fullName>
    </recommendedName>
</protein>
<organism evidence="3 4">
    <name type="scientific">Wuchereria bancrofti</name>
    <dbReference type="NCBI Taxonomy" id="6293"/>
    <lineage>
        <taxon>Eukaryota</taxon>
        <taxon>Metazoa</taxon>
        <taxon>Ecdysozoa</taxon>
        <taxon>Nematoda</taxon>
        <taxon>Chromadorea</taxon>
        <taxon>Rhabditida</taxon>
        <taxon>Spirurina</taxon>
        <taxon>Spiruromorpha</taxon>
        <taxon>Filarioidea</taxon>
        <taxon>Onchocercidae</taxon>
        <taxon>Wuchereria</taxon>
    </lineage>
</organism>
<dbReference type="PRINTS" id="PR00081">
    <property type="entry name" value="GDHRDH"/>
</dbReference>
<sequence>MLCVLCCPVYHMKNIIPVVRPEEKFEIEMVSIPDRHKATHPVAKRPTTATAAGSGRVRHSPIKSMSFITTKRLIAIITGASSGIGKATAEYFAEKGYNLSLNGRNEKALEATVNNCITKGLSKDSILTTMGDLTDEKVVNSLVERTMEKFGRTDSLINAAGILINGKVMDCSMQDYDYLMNVNLRSIVQLTRKVIPYLIKTKGSIVNVSSINGPCPVSFFFSGVTFYCVSKAGLDQFTKCLALELGPEGVRVNSVNPGVIVTDIHKRSGMTDKDYHEFLDRATKFAALGKTGKAVDIARAIYFLASDKSSFITGDLLRVDGGRGIMHLR</sequence>
<dbReference type="GO" id="GO:0016491">
    <property type="term" value="F:oxidoreductase activity"/>
    <property type="evidence" value="ECO:0007669"/>
    <property type="project" value="UniProtKB-KW"/>
</dbReference>
<dbReference type="InParanoid" id="A0A3P7ER94"/>
<dbReference type="EMBL" id="UYWW01012151">
    <property type="protein sequence ID" value="VDM18867.1"/>
    <property type="molecule type" value="Genomic_DNA"/>
</dbReference>
<proteinExistence type="predicted"/>
<dbReference type="SUPFAM" id="SSF51735">
    <property type="entry name" value="NAD(P)-binding Rossmann-fold domains"/>
    <property type="match status" value="1"/>
</dbReference>
<dbReference type="AlphaFoldDB" id="A0A3P7ER94"/>
<gene>
    <name evidence="3" type="ORF">WBA_LOCUS10169</name>
</gene>
<name>A0A3P7ER94_WUCBA</name>
<dbReference type="OrthoDB" id="47007at2759"/>